<comment type="caution">
    <text evidence="2">The sequence shown here is derived from an EMBL/GenBank/DDBJ whole genome shotgun (WGS) entry which is preliminary data.</text>
</comment>
<dbReference type="AlphaFoldDB" id="A0A7X8XWH8"/>
<proteinExistence type="predicted"/>
<evidence type="ECO:0000256" key="1">
    <source>
        <dbReference type="SAM" id="SignalP"/>
    </source>
</evidence>
<gene>
    <name evidence="2" type="ORF">HGP29_13435</name>
</gene>
<keyword evidence="1" id="KW-0732">Signal</keyword>
<sequence length="123" mass="14001">MSFNKLCITLLFIFSCSFSFAQNSAKEVTANKLNEIIQDLTDRKTPSAEIGRLIDYASSLFSPKAKIEIDYIGNRGDDREYSPRKYFYRLSKMGDNAIVIKAKDIYGFDTKGRIIGLTITETY</sequence>
<dbReference type="RefSeq" id="WP_168882943.1">
    <property type="nucleotide sequence ID" value="NZ_JABAIL010000004.1"/>
</dbReference>
<organism evidence="2 3">
    <name type="scientific">Flammeovirga agarivorans</name>
    <dbReference type="NCBI Taxonomy" id="2726742"/>
    <lineage>
        <taxon>Bacteria</taxon>
        <taxon>Pseudomonadati</taxon>
        <taxon>Bacteroidota</taxon>
        <taxon>Cytophagia</taxon>
        <taxon>Cytophagales</taxon>
        <taxon>Flammeovirgaceae</taxon>
        <taxon>Flammeovirga</taxon>
    </lineage>
</organism>
<dbReference type="PROSITE" id="PS51257">
    <property type="entry name" value="PROKAR_LIPOPROTEIN"/>
    <property type="match status" value="1"/>
</dbReference>
<evidence type="ECO:0000313" key="2">
    <source>
        <dbReference type="EMBL" id="NLR92224.1"/>
    </source>
</evidence>
<keyword evidence="3" id="KW-1185">Reference proteome</keyword>
<accession>A0A7X8XWH8</accession>
<feature type="chain" id="PRO_5030564033" evidence="1">
    <location>
        <begin position="22"/>
        <end position="123"/>
    </location>
</feature>
<dbReference type="Proteomes" id="UP000585050">
    <property type="component" value="Unassembled WGS sequence"/>
</dbReference>
<protein>
    <submittedName>
        <fullName evidence="2">Uncharacterized protein</fullName>
    </submittedName>
</protein>
<feature type="signal peptide" evidence="1">
    <location>
        <begin position="1"/>
        <end position="21"/>
    </location>
</feature>
<reference evidence="2 3" key="1">
    <citation type="submission" date="2020-04" db="EMBL/GenBank/DDBJ databases">
        <title>Flammeovirga sp. SR4, a novel species isolated from seawater.</title>
        <authorList>
            <person name="Wang X."/>
        </authorList>
    </citation>
    <scope>NUCLEOTIDE SEQUENCE [LARGE SCALE GENOMIC DNA]</scope>
    <source>
        <strain evidence="2 3">SR4</strain>
    </source>
</reference>
<name>A0A7X8XWH8_9BACT</name>
<dbReference type="EMBL" id="JABAIL010000004">
    <property type="protein sequence ID" value="NLR92224.1"/>
    <property type="molecule type" value="Genomic_DNA"/>
</dbReference>
<evidence type="ECO:0000313" key="3">
    <source>
        <dbReference type="Proteomes" id="UP000585050"/>
    </source>
</evidence>